<comment type="caution">
    <text evidence="3">The sequence shown here is derived from an EMBL/GenBank/DDBJ whole genome shotgun (WGS) entry which is preliminary data.</text>
</comment>
<organism evidence="3 4">
    <name type="scientific">Fistulifera solaris</name>
    <name type="common">Oleaginous diatom</name>
    <dbReference type="NCBI Taxonomy" id="1519565"/>
    <lineage>
        <taxon>Eukaryota</taxon>
        <taxon>Sar</taxon>
        <taxon>Stramenopiles</taxon>
        <taxon>Ochrophyta</taxon>
        <taxon>Bacillariophyta</taxon>
        <taxon>Bacillariophyceae</taxon>
        <taxon>Bacillariophycidae</taxon>
        <taxon>Naviculales</taxon>
        <taxon>Naviculaceae</taxon>
        <taxon>Fistulifera</taxon>
    </lineage>
</organism>
<dbReference type="EMBL" id="BDSP01000174">
    <property type="protein sequence ID" value="GAX21946.1"/>
    <property type="molecule type" value="Genomic_DNA"/>
</dbReference>
<sequence length="629" mass="71334">MRSKSYRWYALSLFILLSRQLWRSVWFSTDEESIVSMNERMTLPSMLSLPKETDIYASFPTDPSAMLHTEILSENLAEEVKPHSDSPAFCAALPMGASAASLWTQHQETILQATALLETHLPWMRRLFVTLTPDILEQGLAVLPWLDRLRTTFTPLRRNETLRVAVMGGSVAEGRGCEVLPRAELSQYRNATKVDSRHCTWVHRLQLLADAFDVPIQIFNLATGGTNSFLALPVLEYQLYHSEILKEMGGPHVVVNAYAPNDALYSWSWDTAINNATANYDHSHETWQAASQFVSAAASSCQQQPLIMFVNDYYGNHHDRLLAEDIRHDAVRQVAQESGHMYVSPASALRPFVYGNTRETLFSPPWWTRKQKGKPLERKRDAHFGMPGHIAVTWIVAYSLLRVALEYCEHERHERETMRKTTTSKDKNVTPIMNTPLPLPTPWSTTFVEWQERLQQRKLPVQQCSKNGPCLFAFVANPAGTHRLRGKLANYIASYEVSNTGWHAEDDIRNGWQNKLGLCAHSVGTELVLEFRNITQPVKTISLHSMKSYGPAWENSVAQFNVTIRHSSAIVYDTAFEITGFHNQTTSLTYPYQLELPAGAAKLGTDLEIRMRLVQGSNFKITSLLLCDR</sequence>
<gene>
    <name evidence="3" type="ORF">FisN_40Hh003</name>
</gene>
<evidence type="ECO:0000256" key="1">
    <source>
        <dbReference type="SAM" id="MobiDB-lite"/>
    </source>
</evidence>
<evidence type="ECO:0000313" key="4">
    <source>
        <dbReference type="Proteomes" id="UP000198406"/>
    </source>
</evidence>
<reference evidence="3 4" key="1">
    <citation type="journal article" date="2015" name="Plant Cell">
        <title>Oil accumulation by the oleaginous diatom Fistulifera solaris as revealed by the genome and transcriptome.</title>
        <authorList>
            <person name="Tanaka T."/>
            <person name="Maeda Y."/>
            <person name="Veluchamy A."/>
            <person name="Tanaka M."/>
            <person name="Abida H."/>
            <person name="Marechal E."/>
            <person name="Bowler C."/>
            <person name="Muto M."/>
            <person name="Sunaga Y."/>
            <person name="Tanaka M."/>
            <person name="Yoshino T."/>
            <person name="Taniguchi T."/>
            <person name="Fukuda Y."/>
            <person name="Nemoto M."/>
            <person name="Matsumoto M."/>
            <person name="Wong P.S."/>
            <person name="Aburatani S."/>
            <person name="Fujibuchi W."/>
        </authorList>
    </citation>
    <scope>NUCLEOTIDE SEQUENCE [LARGE SCALE GENOMIC DNA]</scope>
    <source>
        <strain evidence="3 4">JPCC DA0580</strain>
    </source>
</reference>
<dbReference type="PANTHER" id="PTHR34407:SF1">
    <property type="entry name" value="SGNH HYDROLASE-TYPE ESTERASE DOMAIN-CONTAINING PROTEIN"/>
    <property type="match status" value="1"/>
</dbReference>
<feature type="signal peptide" evidence="2">
    <location>
        <begin position="1"/>
        <end position="27"/>
    </location>
</feature>
<proteinExistence type="predicted"/>
<evidence type="ECO:0000313" key="3">
    <source>
        <dbReference type="EMBL" id="GAX21946.1"/>
    </source>
</evidence>
<dbReference type="SUPFAM" id="SSF52266">
    <property type="entry name" value="SGNH hydrolase"/>
    <property type="match status" value="1"/>
</dbReference>
<feature type="chain" id="PRO_5012034919" evidence="2">
    <location>
        <begin position="28"/>
        <end position="629"/>
    </location>
</feature>
<dbReference type="OrthoDB" id="47682at2759"/>
<dbReference type="InParanoid" id="A0A1Z5K6U6"/>
<feature type="compositionally biased region" description="Basic and acidic residues" evidence="1">
    <location>
        <begin position="416"/>
        <end position="428"/>
    </location>
</feature>
<keyword evidence="4" id="KW-1185">Reference proteome</keyword>
<evidence type="ECO:0000256" key="2">
    <source>
        <dbReference type="SAM" id="SignalP"/>
    </source>
</evidence>
<name>A0A1Z5K6U6_FISSO</name>
<dbReference type="AlphaFoldDB" id="A0A1Z5K6U6"/>
<feature type="region of interest" description="Disordered" evidence="1">
    <location>
        <begin position="416"/>
        <end position="435"/>
    </location>
</feature>
<keyword evidence="2" id="KW-0732">Signal</keyword>
<protein>
    <submittedName>
        <fullName evidence="3">Uncharacterized protein</fullName>
    </submittedName>
</protein>
<dbReference type="Proteomes" id="UP000198406">
    <property type="component" value="Unassembled WGS sequence"/>
</dbReference>
<dbReference type="PANTHER" id="PTHR34407">
    <property type="entry name" value="EXPRESSED PROTEIN"/>
    <property type="match status" value="1"/>
</dbReference>
<accession>A0A1Z5K6U6</accession>